<comment type="caution">
    <text evidence="1">The sequence shown here is derived from an EMBL/GenBank/DDBJ whole genome shotgun (WGS) entry which is preliminary data.</text>
</comment>
<name>A0A2I1GWS9_9GLOM</name>
<accession>A0A2I1GWS9</accession>
<dbReference type="VEuPathDB" id="FungiDB:RhiirA1_441663"/>
<proteinExistence type="predicted"/>
<dbReference type="EMBL" id="LLXI01000966">
    <property type="protein sequence ID" value="PKY51093.1"/>
    <property type="molecule type" value="Genomic_DNA"/>
</dbReference>
<dbReference type="VEuPathDB" id="FungiDB:RhiirFUN_024006"/>
<evidence type="ECO:0000313" key="1">
    <source>
        <dbReference type="EMBL" id="PKY51093.1"/>
    </source>
</evidence>
<protein>
    <submittedName>
        <fullName evidence="1">Uncharacterized protein</fullName>
    </submittedName>
</protein>
<sequence>MGPDKLKILKEFDLSAVFQSKTRAEQIRALWNQFYKLYLLMQDKTTTKETFCHESQAWLDAFLAPSTGHPNKNNFVRGMYRIQDVTPYIHVLVNHVGEFLEIHQEFGLAAFSCSAVEKKNHMQVCLYFQNTLKDGGHENSRKSAILEMLEHENRQLYFALNETPNFFEAPKKFRLE</sequence>
<reference evidence="1 2" key="1">
    <citation type="submission" date="2015-10" db="EMBL/GenBank/DDBJ databases">
        <title>Genome analyses suggest a sexual origin of heterokaryosis in a supposedly ancient asexual fungus.</title>
        <authorList>
            <person name="Ropars J."/>
            <person name="Sedzielewska K."/>
            <person name="Noel J."/>
            <person name="Charron P."/>
            <person name="Farinelli L."/>
            <person name="Marton T."/>
            <person name="Kruger M."/>
            <person name="Pelin A."/>
            <person name="Brachmann A."/>
            <person name="Corradi N."/>
        </authorList>
    </citation>
    <scope>NUCLEOTIDE SEQUENCE [LARGE SCALE GENOMIC DNA]</scope>
    <source>
        <strain evidence="1 2">A4</strain>
    </source>
</reference>
<dbReference type="Proteomes" id="UP000234323">
    <property type="component" value="Unassembled WGS sequence"/>
</dbReference>
<dbReference type="AlphaFoldDB" id="A0A2I1GWS9"/>
<dbReference type="VEuPathDB" id="FungiDB:FUN_020177"/>
<dbReference type="OrthoDB" id="2435690at2759"/>
<keyword evidence="2" id="KW-1185">Reference proteome</keyword>
<organism evidence="1 2">
    <name type="scientific">Rhizophagus irregularis</name>
    <dbReference type="NCBI Taxonomy" id="588596"/>
    <lineage>
        <taxon>Eukaryota</taxon>
        <taxon>Fungi</taxon>
        <taxon>Fungi incertae sedis</taxon>
        <taxon>Mucoromycota</taxon>
        <taxon>Glomeromycotina</taxon>
        <taxon>Glomeromycetes</taxon>
        <taxon>Glomerales</taxon>
        <taxon>Glomeraceae</taxon>
        <taxon>Rhizophagus</taxon>
    </lineage>
</organism>
<gene>
    <name evidence="1" type="ORF">RhiirA4_531989</name>
</gene>
<evidence type="ECO:0000313" key="2">
    <source>
        <dbReference type="Proteomes" id="UP000234323"/>
    </source>
</evidence>